<dbReference type="InterPro" id="IPR021731">
    <property type="entry name" value="AMIN_dom"/>
</dbReference>
<evidence type="ECO:0000313" key="11">
    <source>
        <dbReference type="EMBL" id="AUB81868.1"/>
    </source>
</evidence>
<evidence type="ECO:0000313" key="12">
    <source>
        <dbReference type="Proteomes" id="UP000232638"/>
    </source>
</evidence>
<evidence type="ECO:0000259" key="10">
    <source>
        <dbReference type="SMART" id="SM00646"/>
    </source>
</evidence>
<keyword evidence="8" id="KW-0961">Cell wall biogenesis/degradation</keyword>
<name>A0A2K8U8D4_9GAMM</name>
<sequence>MPVAAFCPRVNAVKPLLAVLLPLLLLLLSPTLAAEPVRVTGVRVTPAPDKTRLVLALSAKVTPQIFLLAGPDRLVIDLADARLAARLPKPAGGDPNLSGLRSGVREGDDLRIVLDLKRPVGIKSYAVAAAAAQGPRLVVDLIPAAGSKNDADARADTDTVTAAAVAAAAEALNASTPPSAQPPPRTKARARGRAARTLVVAIDAGHGGADPGAIGPHGTREKDITLAIARRLAALVAKEPGMRAVLIRNSDTFVPLRGRIRKARKHNADLFVSIHADAFDSPRARGSSVFTLSRRGASSEAAKWLADKENSADRVGGVDLGEHDDQLATVMLDMVQNAAQERSVKAAGAVLSNLSRLGATHNQGVQKAGFVVLKSPDIPSILVETAFISNPGEEARLRSGAQQQRLAAAILAGIKQYFHHYREQTAAQPLSADAQSGNGAGDG</sequence>
<dbReference type="FunFam" id="3.40.630.40:FF:000001">
    <property type="entry name" value="N-acetylmuramoyl-L-alanine amidase"/>
    <property type="match status" value="1"/>
</dbReference>
<feature type="domain" description="MurNAc-LAA" evidence="10">
    <location>
        <begin position="260"/>
        <end position="415"/>
    </location>
</feature>
<dbReference type="EMBL" id="CP020370">
    <property type="protein sequence ID" value="AUB81868.1"/>
    <property type="molecule type" value="Genomic_DNA"/>
</dbReference>
<organism evidence="11 12">
    <name type="scientific">Candidatus Thiodictyon syntrophicum</name>
    <dbReference type="NCBI Taxonomy" id="1166950"/>
    <lineage>
        <taxon>Bacteria</taxon>
        <taxon>Pseudomonadati</taxon>
        <taxon>Pseudomonadota</taxon>
        <taxon>Gammaproteobacteria</taxon>
        <taxon>Chromatiales</taxon>
        <taxon>Chromatiaceae</taxon>
        <taxon>Thiodictyon</taxon>
    </lineage>
</organism>
<keyword evidence="5" id="KW-0732">Signal</keyword>
<dbReference type="EC" id="3.5.1.28" evidence="4"/>
<dbReference type="AlphaFoldDB" id="A0A2K8U8D4"/>
<proteinExistence type="inferred from homology"/>
<evidence type="ECO:0000256" key="8">
    <source>
        <dbReference type="ARBA" id="ARBA00023316"/>
    </source>
</evidence>
<keyword evidence="12" id="KW-1185">Reference proteome</keyword>
<dbReference type="InterPro" id="IPR050695">
    <property type="entry name" value="N-acetylmuramoyl_amidase_3"/>
</dbReference>
<dbReference type="Pfam" id="PF11741">
    <property type="entry name" value="AMIN"/>
    <property type="match status" value="1"/>
</dbReference>
<dbReference type="CDD" id="cd02696">
    <property type="entry name" value="MurNAc-LAA"/>
    <property type="match status" value="1"/>
</dbReference>
<dbReference type="OrthoDB" id="9806267at2"/>
<evidence type="ECO:0000256" key="1">
    <source>
        <dbReference type="ARBA" id="ARBA00001561"/>
    </source>
</evidence>
<dbReference type="Proteomes" id="UP000232638">
    <property type="component" value="Chromosome"/>
</dbReference>
<comment type="similarity">
    <text evidence="3">Belongs to the N-acetylmuramoyl-L-alanine amidase 3 family.</text>
</comment>
<dbReference type="Gene3D" id="2.60.40.3500">
    <property type="match status" value="1"/>
</dbReference>
<accession>A0A2K8U8D4</accession>
<comment type="catalytic activity">
    <reaction evidence="1">
        <text>Hydrolyzes the link between N-acetylmuramoyl residues and L-amino acid residues in certain cell-wall glycopeptides.</text>
        <dbReference type="EC" id="3.5.1.28"/>
    </reaction>
</comment>
<dbReference type="PANTHER" id="PTHR30404">
    <property type="entry name" value="N-ACETYLMURAMOYL-L-ALANINE AMIDASE"/>
    <property type="match status" value="1"/>
</dbReference>
<keyword evidence="7" id="KW-0378">Hydrolase</keyword>
<dbReference type="GO" id="GO:0030288">
    <property type="term" value="C:outer membrane-bounded periplasmic space"/>
    <property type="evidence" value="ECO:0007669"/>
    <property type="project" value="TreeGrafter"/>
</dbReference>
<dbReference type="GO" id="GO:0008745">
    <property type="term" value="F:N-acetylmuramoyl-L-alanine amidase activity"/>
    <property type="evidence" value="ECO:0007669"/>
    <property type="project" value="UniProtKB-EC"/>
</dbReference>
<dbReference type="Gene3D" id="3.40.630.40">
    <property type="entry name" value="Zn-dependent exopeptidases"/>
    <property type="match status" value="1"/>
</dbReference>
<gene>
    <name evidence="11" type="ORF">THSYN_13455</name>
</gene>
<comment type="subcellular location">
    <subcellularLocation>
        <location evidence="2">Periplasm</location>
    </subcellularLocation>
</comment>
<dbReference type="KEGG" id="tsy:THSYN_13455"/>
<evidence type="ECO:0000256" key="4">
    <source>
        <dbReference type="ARBA" id="ARBA00011901"/>
    </source>
</evidence>
<dbReference type="GO" id="GO:0009253">
    <property type="term" value="P:peptidoglycan catabolic process"/>
    <property type="evidence" value="ECO:0007669"/>
    <property type="project" value="InterPro"/>
</dbReference>
<dbReference type="SMART" id="SM00646">
    <property type="entry name" value="Ami_3"/>
    <property type="match status" value="1"/>
</dbReference>
<evidence type="ECO:0000256" key="5">
    <source>
        <dbReference type="ARBA" id="ARBA00022729"/>
    </source>
</evidence>
<protein>
    <recommendedName>
        <fullName evidence="9">N-acetylmuramoyl-L-alanine amidase AmiC</fullName>
        <ecNumber evidence="4">3.5.1.28</ecNumber>
    </recommendedName>
</protein>
<dbReference type="PANTHER" id="PTHR30404:SF0">
    <property type="entry name" value="N-ACETYLMURAMOYL-L-ALANINE AMIDASE AMIC"/>
    <property type="match status" value="1"/>
</dbReference>
<evidence type="ECO:0000256" key="2">
    <source>
        <dbReference type="ARBA" id="ARBA00004418"/>
    </source>
</evidence>
<evidence type="ECO:0000256" key="7">
    <source>
        <dbReference type="ARBA" id="ARBA00022801"/>
    </source>
</evidence>
<dbReference type="Pfam" id="PF01520">
    <property type="entry name" value="Amidase_3"/>
    <property type="match status" value="1"/>
</dbReference>
<keyword evidence="6" id="KW-0574">Periplasm</keyword>
<dbReference type="SUPFAM" id="SSF53187">
    <property type="entry name" value="Zn-dependent exopeptidases"/>
    <property type="match status" value="1"/>
</dbReference>
<evidence type="ECO:0000256" key="3">
    <source>
        <dbReference type="ARBA" id="ARBA00010860"/>
    </source>
</evidence>
<evidence type="ECO:0000256" key="9">
    <source>
        <dbReference type="ARBA" id="ARBA00074581"/>
    </source>
</evidence>
<dbReference type="GO" id="GO:0071555">
    <property type="term" value="P:cell wall organization"/>
    <property type="evidence" value="ECO:0007669"/>
    <property type="project" value="UniProtKB-KW"/>
</dbReference>
<reference evidence="11 12" key="1">
    <citation type="submission" date="2017-03" db="EMBL/GenBank/DDBJ databases">
        <title>Complete genome sequence of Candidatus 'Thiodictyon syntrophicum' sp. nov. strain Cad16T, a photolithoautotroph purple sulfur bacterium isolated from an alpine meromictic lake.</title>
        <authorList>
            <person name="Luedin S.M."/>
            <person name="Pothier J.F."/>
            <person name="Danza F."/>
            <person name="Storelli N."/>
            <person name="Wittwer M."/>
            <person name="Tonolla M."/>
        </authorList>
    </citation>
    <scope>NUCLEOTIDE SEQUENCE [LARGE SCALE GENOMIC DNA]</scope>
    <source>
        <strain evidence="11 12">Cad16T</strain>
    </source>
</reference>
<dbReference type="InterPro" id="IPR002508">
    <property type="entry name" value="MurNAc-LAA_cat"/>
</dbReference>
<evidence type="ECO:0000256" key="6">
    <source>
        <dbReference type="ARBA" id="ARBA00022764"/>
    </source>
</evidence>